<comment type="caution">
    <text evidence="2">The sequence shown here is derived from an EMBL/GenBank/DDBJ whole genome shotgun (WGS) entry which is preliminary data.</text>
</comment>
<protein>
    <submittedName>
        <fullName evidence="2">Uncharacterized protein</fullName>
    </submittedName>
</protein>
<feature type="region of interest" description="Disordered" evidence="1">
    <location>
        <begin position="34"/>
        <end position="62"/>
    </location>
</feature>
<accession>A0ABN3RPR4</accession>
<evidence type="ECO:0000313" key="3">
    <source>
        <dbReference type="Proteomes" id="UP001501666"/>
    </source>
</evidence>
<gene>
    <name evidence="2" type="ORF">GCM10010412_028700</name>
</gene>
<evidence type="ECO:0000256" key="1">
    <source>
        <dbReference type="SAM" id="MobiDB-lite"/>
    </source>
</evidence>
<name>A0ABN3RPR4_9ACTN</name>
<evidence type="ECO:0000313" key="2">
    <source>
        <dbReference type="EMBL" id="GAA2657753.1"/>
    </source>
</evidence>
<proteinExistence type="predicted"/>
<organism evidence="2 3">
    <name type="scientific">Nonomuraea recticatena</name>
    <dbReference type="NCBI Taxonomy" id="46178"/>
    <lineage>
        <taxon>Bacteria</taxon>
        <taxon>Bacillati</taxon>
        <taxon>Actinomycetota</taxon>
        <taxon>Actinomycetes</taxon>
        <taxon>Streptosporangiales</taxon>
        <taxon>Streptosporangiaceae</taxon>
        <taxon>Nonomuraea</taxon>
    </lineage>
</organism>
<keyword evidence="3" id="KW-1185">Reference proteome</keyword>
<dbReference type="Proteomes" id="UP001501666">
    <property type="component" value="Unassembled WGS sequence"/>
</dbReference>
<sequence>MRAADREGAMADLVAVRQLGVPEATACRLAGWDVDRFGEPDDPPEQDRAAEAGDERAGLGPDVRDASQAHFVPPSGCTTGISAVGTNLERAVRELMFL</sequence>
<dbReference type="EMBL" id="BAAATE010000006">
    <property type="protein sequence ID" value="GAA2657753.1"/>
    <property type="molecule type" value="Genomic_DNA"/>
</dbReference>
<reference evidence="2 3" key="1">
    <citation type="journal article" date="2019" name="Int. J. Syst. Evol. Microbiol.">
        <title>The Global Catalogue of Microorganisms (GCM) 10K type strain sequencing project: providing services to taxonomists for standard genome sequencing and annotation.</title>
        <authorList>
            <consortium name="The Broad Institute Genomics Platform"/>
            <consortium name="The Broad Institute Genome Sequencing Center for Infectious Disease"/>
            <person name="Wu L."/>
            <person name="Ma J."/>
        </authorList>
    </citation>
    <scope>NUCLEOTIDE SEQUENCE [LARGE SCALE GENOMIC DNA]</scope>
    <source>
        <strain evidence="2 3">JCM 6835</strain>
    </source>
</reference>